<organism evidence="2 3">
    <name type="scientific">Marinobacter pelagius</name>
    <dbReference type="NCBI Taxonomy" id="379482"/>
    <lineage>
        <taxon>Bacteria</taxon>
        <taxon>Pseudomonadati</taxon>
        <taxon>Pseudomonadota</taxon>
        <taxon>Gammaproteobacteria</taxon>
        <taxon>Pseudomonadales</taxon>
        <taxon>Marinobacteraceae</taxon>
        <taxon>Marinobacter</taxon>
    </lineage>
</organism>
<dbReference type="CDD" id="cd03809">
    <property type="entry name" value="GT4_MtfB-like"/>
    <property type="match status" value="1"/>
</dbReference>
<keyword evidence="2" id="KW-0808">Transferase</keyword>
<dbReference type="PANTHER" id="PTHR46401:SF9">
    <property type="entry name" value="MANNOSYLTRANSFERASE A"/>
    <property type="match status" value="1"/>
</dbReference>
<dbReference type="EMBL" id="FOUR01000002">
    <property type="protein sequence ID" value="SFM82282.1"/>
    <property type="molecule type" value="Genomic_DNA"/>
</dbReference>
<dbReference type="GO" id="GO:0016757">
    <property type="term" value="F:glycosyltransferase activity"/>
    <property type="evidence" value="ECO:0007669"/>
    <property type="project" value="InterPro"/>
</dbReference>
<dbReference type="Proteomes" id="UP000199339">
    <property type="component" value="Unassembled WGS sequence"/>
</dbReference>
<reference evidence="3" key="1">
    <citation type="submission" date="2016-10" db="EMBL/GenBank/DDBJ databases">
        <authorList>
            <person name="Varghese N."/>
            <person name="Submissions S."/>
        </authorList>
    </citation>
    <scope>NUCLEOTIDE SEQUENCE [LARGE SCALE GENOMIC DNA]</scope>
    <source>
        <strain evidence="3">CGMCC 1.6775</strain>
    </source>
</reference>
<sequence>MRLLIDASGLQRELATSSEEQASLLKALDRLLHSLVDEDLRIALRGDFPGEAIQIRKMVSYDIDASKVVTCAMPENLSPGTADQWYRGFLGYLGADLVVDFETIRAVPPADLSEKLIEPAEGRVQPTSAKKIAFVSPLPPSRTGIADYSAELLRELCERFSVEVVVDQDEVTDPFIRQHCQVRSAEWLVDNQHDYDSIIYHIGNSAFHAYQMPLIRRAPGIVVLHDFFLGDLQFARQQAEPSIPFLWRSVYRSDGYRALVGKSENRPAELIRDYPANYDVARYSTGLIVHSDFSRQLLNQQYPAIDQRKIYVIPHLRQPEVKRSRDEARARLGLSEGDFLTCTFGVVGPNKLAFELLEAWQASRLSASPGSKLAFVGEAGGHYGDDLRKRIDRGSSPENVWITGWAEAEIFHDYLAAADLAVQLRANSRGETSGTILDCMNYSVPTIVNANGSMAELPAESVYMLRNKFDRAELEEALDAIATRPELARRLSEQGRQAILEYYCPELCAEKYASVIAGLVANRPFTPNEIVQNAISSEQAQANEDCAREIFRAAALNFGGAQIQRTVHVDVTATAATELKTGIERVARALLREMALHGREDVRVEAVALRKTAIGWRYCYARRFMSELLGINGLDLDDSPIEPVSGDCLVALDVAGQPVIEAQRQGVFDTLRAHGVHVSFLVHDILPLMQPEVFPPGAEEGFRQWLDAVGESSDQIIGVTKTVSDNVQNWMMREMPGKNPLPEFFWSHHGADFSASAFDSETSASELFQLPAQSTAPVFLMVGTIEPRKRYDLALDLFDQLWESGEHLILVIVGKEGWQDQPDDRRRNIPSLVERFRNHPQQGKRLFWFNGIGDEALSELYRRASALLALSDDEGFGLPLIEASQRGLPVIARDIGVFREVAGDGAWFLSGASRLGEPVETDILAMASQLRDWLALYARNEHPDPRTMRWKTWRESADCLLSIVLNEKKV</sequence>
<evidence type="ECO:0000313" key="3">
    <source>
        <dbReference type="Proteomes" id="UP000199339"/>
    </source>
</evidence>
<protein>
    <submittedName>
        <fullName evidence="2">Glycosyltransferase involved in cell wall bisynthesis</fullName>
    </submittedName>
</protein>
<dbReference type="RefSeq" id="WP_092000620.1">
    <property type="nucleotide sequence ID" value="NZ_FOUR01000002.1"/>
</dbReference>
<dbReference type="CDD" id="cd03801">
    <property type="entry name" value="GT4_PimA-like"/>
    <property type="match status" value="1"/>
</dbReference>
<dbReference type="AlphaFoldDB" id="A0A1I4TZU6"/>
<accession>A0A1I4TZU6</accession>
<name>A0A1I4TZU6_9GAMM</name>
<dbReference type="OrthoDB" id="9768937at2"/>
<feature type="domain" description="Glycosyl transferase family 1" evidence="1">
    <location>
        <begin position="325"/>
        <end position="497"/>
    </location>
</feature>
<dbReference type="SUPFAM" id="SSF53756">
    <property type="entry name" value="UDP-Glycosyltransferase/glycogen phosphorylase"/>
    <property type="match status" value="2"/>
</dbReference>
<dbReference type="InterPro" id="IPR001296">
    <property type="entry name" value="Glyco_trans_1"/>
</dbReference>
<evidence type="ECO:0000313" key="2">
    <source>
        <dbReference type="EMBL" id="SFM82282.1"/>
    </source>
</evidence>
<dbReference type="Pfam" id="PF00534">
    <property type="entry name" value="Glycos_transf_1"/>
    <property type="match status" value="2"/>
</dbReference>
<proteinExistence type="predicted"/>
<feature type="domain" description="Glycosyl transferase family 1" evidence="1">
    <location>
        <begin position="768"/>
        <end position="906"/>
    </location>
</feature>
<dbReference type="GO" id="GO:0009103">
    <property type="term" value="P:lipopolysaccharide biosynthetic process"/>
    <property type="evidence" value="ECO:0007669"/>
    <property type="project" value="TreeGrafter"/>
</dbReference>
<keyword evidence="3" id="KW-1185">Reference proteome</keyword>
<evidence type="ECO:0000259" key="1">
    <source>
        <dbReference type="Pfam" id="PF00534"/>
    </source>
</evidence>
<dbReference type="Gene3D" id="3.40.50.2000">
    <property type="entry name" value="Glycogen Phosphorylase B"/>
    <property type="match status" value="2"/>
</dbReference>
<dbReference type="PANTHER" id="PTHR46401">
    <property type="entry name" value="GLYCOSYLTRANSFERASE WBBK-RELATED"/>
    <property type="match status" value="1"/>
</dbReference>
<gene>
    <name evidence="2" type="ORF">SAMN04487961_1375</name>
</gene>